<dbReference type="InterPro" id="IPR050904">
    <property type="entry name" value="Adhesion/Biosynth-related"/>
</dbReference>
<dbReference type="Proteomes" id="UP000612055">
    <property type="component" value="Unassembled WGS sequence"/>
</dbReference>
<feature type="region of interest" description="Disordered" evidence="1">
    <location>
        <begin position="1"/>
        <end position="61"/>
    </location>
</feature>
<dbReference type="PANTHER" id="PTHR10900:SF77">
    <property type="entry name" value="FI19380P1"/>
    <property type="match status" value="1"/>
</dbReference>
<dbReference type="InterPro" id="IPR000782">
    <property type="entry name" value="FAS1_domain"/>
</dbReference>
<evidence type="ECO:0000313" key="5">
    <source>
        <dbReference type="Proteomes" id="UP000612055"/>
    </source>
</evidence>
<feature type="domain" description="FAS1" evidence="3">
    <location>
        <begin position="1024"/>
        <end position="1165"/>
    </location>
</feature>
<dbReference type="PANTHER" id="PTHR10900">
    <property type="entry name" value="PERIOSTIN-RELATED"/>
    <property type="match status" value="1"/>
</dbReference>
<organism evidence="4 5">
    <name type="scientific">Edaphochlamys debaryana</name>
    <dbReference type="NCBI Taxonomy" id="47281"/>
    <lineage>
        <taxon>Eukaryota</taxon>
        <taxon>Viridiplantae</taxon>
        <taxon>Chlorophyta</taxon>
        <taxon>core chlorophytes</taxon>
        <taxon>Chlorophyceae</taxon>
        <taxon>CS clade</taxon>
        <taxon>Chlamydomonadales</taxon>
        <taxon>Chlamydomonadales incertae sedis</taxon>
        <taxon>Edaphochlamys</taxon>
    </lineage>
</organism>
<protein>
    <recommendedName>
        <fullName evidence="3">FAS1 domain-containing protein</fullName>
    </recommendedName>
</protein>
<feature type="compositionally biased region" description="Low complexity" evidence="1">
    <location>
        <begin position="9"/>
        <end position="24"/>
    </location>
</feature>
<feature type="domain" description="FAS1" evidence="3">
    <location>
        <begin position="869"/>
        <end position="1010"/>
    </location>
</feature>
<dbReference type="SUPFAM" id="SSF82153">
    <property type="entry name" value="FAS1 domain"/>
    <property type="match status" value="14"/>
</dbReference>
<dbReference type="InterPro" id="IPR036378">
    <property type="entry name" value="FAS1_dom_sf"/>
</dbReference>
<comment type="caution">
    <text evidence="4">The sequence shown here is derived from an EMBL/GenBank/DDBJ whole genome shotgun (WGS) entry which is preliminary data.</text>
</comment>
<dbReference type="EMBL" id="JAEHOE010000085">
    <property type="protein sequence ID" value="KAG2488271.1"/>
    <property type="molecule type" value="Genomic_DNA"/>
</dbReference>
<feature type="domain" description="FAS1" evidence="3">
    <location>
        <begin position="714"/>
        <end position="855"/>
    </location>
</feature>
<feature type="domain" description="FAS1" evidence="3">
    <location>
        <begin position="249"/>
        <end position="390"/>
    </location>
</feature>
<keyword evidence="2" id="KW-0472">Membrane</keyword>
<feature type="domain" description="FAS1" evidence="3">
    <location>
        <begin position="1179"/>
        <end position="1320"/>
    </location>
</feature>
<dbReference type="Gene3D" id="2.30.180.10">
    <property type="entry name" value="FAS1 domain"/>
    <property type="match status" value="14"/>
</dbReference>
<keyword evidence="2" id="KW-1133">Transmembrane helix</keyword>
<dbReference type="PROSITE" id="PS50213">
    <property type="entry name" value="FAS1"/>
    <property type="match status" value="14"/>
</dbReference>
<dbReference type="SMART" id="SM00554">
    <property type="entry name" value="FAS1"/>
    <property type="match status" value="14"/>
</dbReference>
<feature type="domain" description="FAS1" evidence="3">
    <location>
        <begin position="1954"/>
        <end position="2095"/>
    </location>
</feature>
<gene>
    <name evidence="4" type="ORF">HYH03_013122</name>
</gene>
<feature type="domain" description="FAS1" evidence="3">
    <location>
        <begin position="1799"/>
        <end position="1940"/>
    </location>
</feature>
<evidence type="ECO:0000256" key="1">
    <source>
        <dbReference type="SAM" id="MobiDB-lite"/>
    </source>
</evidence>
<feature type="transmembrane region" description="Helical" evidence="2">
    <location>
        <begin position="2256"/>
        <end position="2276"/>
    </location>
</feature>
<feature type="domain" description="FAS1" evidence="3">
    <location>
        <begin position="64"/>
        <end position="205"/>
    </location>
</feature>
<evidence type="ECO:0000259" key="3">
    <source>
        <dbReference type="PROSITE" id="PS50213"/>
    </source>
</evidence>
<feature type="domain" description="FAS1" evidence="3">
    <location>
        <begin position="559"/>
        <end position="700"/>
    </location>
</feature>
<accession>A0A835XU25</accession>
<feature type="domain" description="FAS1" evidence="3">
    <location>
        <begin position="2109"/>
        <end position="2250"/>
    </location>
</feature>
<feature type="domain" description="FAS1" evidence="3">
    <location>
        <begin position="1644"/>
        <end position="1785"/>
    </location>
</feature>
<sequence>MPIEPSPSPSVGASVSPPSYSPVASPSPSPVPSEPSPSPSIGPSVSPPSYPPVASPSPSLPPPTPTILELLAARPDTGVVHSLLSSVPALKALASNRDAVLTFFPPSDAAFARVASDLGLDLSSSSDPSALMELLAYHFVPDALLTTEALPEGTSQYNTSLVGSSITTDRLLTHVRVIGAASAADVVVPNLRAGQAVVHVIDYVLLPAAPSVPSLPPFLPSPFPSSWPSPIVPSYPIIPTPTPTVPPPAPTILELLAARPDTGVVHSLLSSVPALKALASNPDAVLTFFPPSDAAFARVASDLGLDLSSSSDPSALMELLAYHFVPDALLTTEALPEGTSQYNTSLVGSSITIDRLLTHVRVIGAASAADVVVPNLRAGQAVVHVIDYVLLPAAPSGPSLPPPTPTILELLAARPDTGVVHSLLSSVPALKALASNRDAVLTFFPPSDAAFARVASDLGLDLSSSSDPSALMELLAYHFVPDALLTTEALPEGTSQYNTSLVGSSITIDRLLTHVRVIGAASAADVVVPNLRAGQAVVHVIDYVLLPAAPSGPSLPPPTPTILELLAARPDTGVVHSLLSSVPALKALASNRDAVLTFFPPSDAAFARVASDLGLDLSSSSDPSALMELLAYHFVPDALLTTEALPEGTSQYNTSLVGSSITIDRLLTHVRVIGAASAADVVVPNLRAGQAVVHVIDYVLLPAAPSGPSLPPPTPTILELLAARPDTGVVHSLLSSVPALKALASNRDAVLTFFPPSDAAFARVASDLGLDLSSSSDPSALMELLAYHFVPDALLTTEALPEGTSQYNTSLVGSSITIDRLLTHVRVIGAASAADVLVPNLRAGQAVVHVIDYVLLPAAPSGPSLPPPTPTILELLAARPDTGVVHSLLSSVPALKALASNRDAVLTFFPPSDAAFARVASDLGLDLSSSSDPSALMELLAYHFVPDALLTTEALPEGTSQYNTSLVGSSITIDRLLTHVRVIGAASAADVLVPNLRAGQAVVHVIDYVLLPAAPSGPSLPPPTPTILELLAARPDTGVVHSLLSSVPALKALASNRDAVLTFFPPSDAAFARVASDLGLDLSSSSDPSALMELLAYHFVPDALLTTEALPEGTSQYNTSLVGSSITIDRLLTHVRVIGAASAADVVVPNLRAGQAVVHVIDYVLLPAAPSGPSLPPPTPTILELLAARPDTGVVHSLLSSVPALKALASNRDAVLTFFPPSDAAFARVASDLGLDLSSSSDPSALMELLAYHFVPDALLTTEALPEGTSQYNTSLVGSSITIDRLLTHVRVIGAASAADVVVPNLRAGQAVVHVIDYVLLPAAPSGPSLPPPTPTILELLAARPDTGVVHSLLSSVPALKALASNRDAVLTFFPPSDAAFARVASDLGLDLSSSSDPSALMELLAYHFVPDALLTTEALPEGTSQYNTSLVGSSITIDRLLTHVRVIGAASAADVVVPNLRAGQAVVHVIDYVLLPAAPSGPSLPPPTPTILELLAARPDTGVVHSLLSSVPALKALASNRDAVLTFFPPSDAAFARVASDLGLDLSSSSDPSALMELLAYHFVPDALLTTEALPEGTSQYNTSLVGSSITIDRLLTHVRVIGAASAADVVVPNLRAGQAVVHVIDYVLLPAAPSGPSLPPPTPTILELLAARPDTGVVHSLLSSVPALKALASNRDAVLTFFPPSDAAFARVASDLGLDLSSSSDPSALMELLAYHFVPDALLTTEALPEGTSQYNTSLVGSSITIDRLLTHVRVIGAASAADVVVPNLRAGQAVVHVIDYVLLPAAPSGPSLPPPTPTILELLAARPDTGVVHSLLSSVPALKALASNRDAVLTFFPPSNAAFARVASDLGLDLSSSSDPSALMELLAYHFVPDALLTTEALPEGTSQYNTSLVGSSITIDRLLTHVRVIGAASAADVVVPNLRAGQAVVHVIDYVLLPAAPSGPSLPPPTPTILELLAARPDTGVVHSLLSSVPALKALASNRDAVLTFFPPSNAAFARVASDLGLDLSSSSDPSALMELLAYHFVPDALLTTEALPEGTSQYNTSLVGSSITIDRLLTHVRVIGAASAADVVVPNLRAGQAVVHVIDYVLLPAAPSGPSLPLPTPTILELLAARPDTGVVHSLLSSVPALKALASNRDAVLTFFPPSDAAFARVASDLGLDLSSSSDPSALMELLAYHFVPDALLTTEALPEGTSQYNTSLVGSSITIDRLLTHVRVIGAASAADVVVLNLRAGQAVVHVIDYPSTVVPEAFYAAAVVCSFTFIFAFTFTVPK</sequence>
<keyword evidence="2" id="KW-0812">Transmembrane</keyword>
<feature type="compositionally biased region" description="Pro residues" evidence="1">
    <location>
        <begin position="25"/>
        <end position="61"/>
    </location>
</feature>
<keyword evidence="5" id="KW-1185">Reference proteome</keyword>
<proteinExistence type="predicted"/>
<dbReference type="OrthoDB" id="286301at2759"/>
<feature type="domain" description="FAS1" evidence="3">
    <location>
        <begin position="1334"/>
        <end position="1475"/>
    </location>
</feature>
<evidence type="ECO:0000313" key="4">
    <source>
        <dbReference type="EMBL" id="KAG2488271.1"/>
    </source>
</evidence>
<dbReference type="Pfam" id="PF02469">
    <property type="entry name" value="Fasciclin"/>
    <property type="match status" value="14"/>
</dbReference>
<feature type="domain" description="FAS1" evidence="3">
    <location>
        <begin position="1489"/>
        <end position="1630"/>
    </location>
</feature>
<reference evidence="4" key="1">
    <citation type="journal article" date="2020" name="bioRxiv">
        <title>Comparative genomics of Chlamydomonas.</title>
        <authorList>
            <person name="Craig R.J."/>
            <person name="Hasan A.R."/>
            <person name="Ness R.W."/>
            <person name="Keightley P.D."/>
        </authorList>
    </citation>
    <scope>NUCLEOTIDE SEQUENCE</scope>
    <source>
        <strain evidence="4">CCAP 11/70</strain>
    </source>
</reference>
<name>A0A835XU25_9CHLO</name>
<evidence type="ECO:0000256" key="2">
    <source>
        <dbReference type="SAM" id="Phobius"/>
    </source>
</evidence>
<dbReference type="GO" id="GO:0005615">
    <property type="term" value="C:extracellular space"/>
    <property type="evidence" value="ECO:0007669"/>
    <property type="project" value="TreeGrafter"/>
</dbReference>
<feature type="domain" description="FAS1" evidence="3">
    <location>
        <begin position="404"/>
        <end position="545"/>
    </location>
</feature>